<comment type="caution">
    <text evidence="2">The sequence shown here is derived from an EMBL/GenBank/DDBJ whole genome shotgun (WGS) entry which is preliminary data.</text>
</comment>
<name>A0ABR0ATX6_9CRUS</name>
<dbReference type="InterPro" id="IPR035992">
    <property type="entry name" value="Ricin_B-like_lectins"/>
</dbReference>
<keyword evidence="3" id="KW-1185">Reference proteome</keyword>
<proteinExistence type="predicted"/>
<dbReference type="EMBL" id="JAOYFB010000039">
    <property type="protein sequence ID" value="KAK4028573.1"/>
    <property type="molecule type" value="Genomic_DNA"/>
</dbReference>
<dbReference type="InterPro" id="IPR000772">
    <property type="entry name" value="Ricin_B_lectin"/>
</dbReference>
<dbReference type="SUPFAM" id="SSF50370">
    <property type="entry name" value="Ricin B-like lectins"/>
    <property type="match status" value="1"/>
</dbReference>
<dbReference type="Pfam" id="PF00652">
    <property type="entry name" value="Ricin_B_lectin"/>
    <property type="match status" value="1"/>
</dbReference>
<accession>A0ABR0ATX6</accession>
<dbReference type="Proteomes" id="UP001234178">
    <property type="component" value="Unassembled WGS sequence"/>
</dbReference>
<reference evidence="2 3" key="1">
    <citation type="journal article" date="2023" name="Nucleic Acids Res.">
        <title>The hologenome of Daphnia magna reveals possible DNA methylation and microbiome-mediated evolution of the host genome.</title>
        <authorList>
            <person name="Chaturvedi A."/>
            <person name="Li X."/>
            <person name="Dhandapani V."/>
            <person name="Marshall H."/>
            <person name="Kissane S."/>
            <person name="Cuenca-Cambronero M."/>
            <person name="Asole G."/>
            <person name="Calvet F."/>
            <person name="Ruiz-Romero M."/>
            <person name="Marangio P."/>
            <person name="Guigo R."/>
            <person name="Rago D."/>
            <person name="Mirbahai L."/>
            <person name="Eastwood N."/>
            <person name="Colbourne J.K."/>
            <person name="Zhou J."/>
            <person name="Mallon E."/>
            <person name="Orsini L."/>
        </authorList>
    </citation>
    <scope>NUCLEOTIDE SEQUENCE [LARGE SCALE GENOMIC DNA]</scope>
    <source>
        <strain evidence="2">LRV0_1</strain>
    </source>
</reference>
<feature type="domain" description="Ricin B lectin" evidence="1">
    <location>
        <begin position="25"/>
        <end position="114"/>
    </location>
</feature>
<sequence length="172" mass="19665">MEDCDTDWTKCQDELKTFIKSNDPLVQSQVSVGNCSKVTNKGQAFEYTSDFTIRPFNTNACIKANTTMLILQECANTSSIWGTFEHTGQLMATDRTGLHSPASDRKCLTLKDIATVQVENHILASNIETRTKYGRFQQQPLERFTLNNHWTEHNSHLYHLFSKEKVKQTTKT</sequence>
<evidence type="ECO:0000313" key="2">
    <source>
        <dbReference type="EMBL" id="KAK4028573.1"/>
    </source>
</evidence>
<evidence type="ECO:0000313" key="3">
    <source>
        <dbReference type="Proteomes" id="UP001234178"/>
    </source>
</evidence>
<evidence type="ECO:0000259" key="1">
    <source>
        <dbReference type="Pfam" id="PF00652"/>
    </source>
</evidence>
<organism evidence="2 3">
    <name type="scientific">Daphnia magna</name>
    <dbReference type="NCBI Taxonomy" id="35525"/>
    <lineage>
        <taxon>Eukaryota</taxon>
        <taxon>Metazoa</taxon>
        <taxon>Ecdysozoa</taxon>
        <taxon>Arthropoda</taxon>
        <taxon>Crustacea</taxon>
        <taxon>Branchiopoda</taxon>
        <taxon>Diplostraca</taxon>
        <taxon>Cladocera</taxon>
        <taxon>Anomopoda</taxon>
        <taxon>Daphniidae</taxon>
        <taxon>Daphnia</taxon>
    </lineage>
</organism>
<gene>
    <name evidence="2" type="ORF">OUZ56_021578</name>
</gene>
<protein>
    <recommendedName>
        <fullName evidence="1">Ricin B lectin domain-containing protein</fullName>
    </recommendedName>
</protein>